<name>A0A553NWV5_9TELE</name>
<keyword evidence="3" id="KW-1185">Reference proteome</keyword>
<feature type="compositionally biased region" description="Polar residues" evidence="1">
    <location>
        <begin position="37"/>
        <end position="46"/>
    </location>
</feature>
<dbReference type="EMBL" id="SRMA01026774">
    <property type="protein sequence ID" value="TRY69910.1"/>
    <property type="molecule type" value="Genomic_DNA"/>
</dbReference>
<feature type="compositionally biased region" description="Basic and acidic residues" evidence="1">
    <location>
        <begin position="236"/>
        <end position="284"/>
    </location>
</feature>
<accession>A0A553NWV5</accession>
<feature type="region of interest" description="Disordered" evidence="1">
    <location>
        <begin position="28"/>
        <end position="69"/>
    </location>
</feature>
<sequence>MNFHVNWYFGGPIIEDRAAAISRGIPTLHGRRGEGITHNQTHSSSFPDMWRNPDNNRESNTNRNKDSYQGEQQIDHWTRFINVIEHAQKSAPSLEPRYNTQPVQEKSTSSPRRLPREKLPSPDHTCLGVGEHYRLPSPGWNRNEPVEREPSSDRHLREMRGRSYPRHPEEKRRDRIDYGYPNECGNRFHERGSISERSSKSDYKDHHPSKGLNDVSLQDEFARHRRTSPFGTPVIVEHDHGITKHGSRDRDRQDMGGYSRNRDQRNRDPERNRRDQGHHSHPSQDYRQGARFYGNPREETRKNYSSYRRESQGRERSRHIDQFKMDSHSRDSEGRKRMHFRESSEANLWTKKRNPVNEWEEERMQRNQERMMDEEEAHHRAQRNRNLESNVGSPPKMEFCKQETLKIKVDMSRPIMQAR</sequence>
<feature type="region of interest" description="Disordered" evidence="1">
    <location>
        <begin position="376"/>
        <end position="398"/>
    </location>
</feature>
<reference evidence="2 3" key="1">
    <citation type="journal article" date="2019" name="Sci. Data">
        <title>Hybrid genome assembly and annotation of Danionella translucida.</title>
        <authorList>
            <person name="Kadobianskyi M."/>
            <person name="Schulze L."/>
            <person name="Schuelke M."/>
            <person name="Judkewitz B."/>
        </authorList>
    </citation>
    <scope>NUCLEOTIDE SEQUENCE [LARGE SCALE GENOMIC DNA]</scope>
    <source>
        <strain evidence="2 3">Bolton</strain>
    </source>
</reference>
<proteinExistence type="predicted"/>
<feature type="compositionally biased region" description="Basic and acidic residues" evidence="1">
    <location>
        <begin position="296"/>
        <end position="342"/>
    </location>
</feature>
<dbReference type="OrthoDB" id="9935637at2759"/>
<evidence type="ECO:0000313" key="3">
    <source>
        <dbReference type="Proteomes" id="UP000316079"/>
    </source>
</evidence>
<evidence type="ECO:0000256" key="1">
    <source>
        <dbReference type="SAM" id="MobiDB-lite"/>
    </source>
</evidence>
<gene>
    <name evidence="2" type="ORF">DNTS_015366</name>
</gene>
<organism evidence="2 3">
    <name type="scientific">Danionella cerebrum</name>
    <dbReference type="NCBI Taxonomy" id="2873325"/>
    <lineage>
        <taxon>Eukaryota</taxon>
        <taxon>Metazoa</taxon>
        <taxon>Chordata</taxon>
        <taxon>Craniata</taxon>
        <taxon>Vertebrata</taxon>
        <taxon>Euteleostomi</taxon>
        <taxon>Actinopterygii</taxon>
        <taxon>Neopterygii</taxon>
        <taxon>Teleostei</taxon>
        <taxon>Ostariophysi</taxon>
        <taxon>Cypriniformes</taxon>
        <taxon>Danionidae</taxon>
        <taxon>Danioninae</taxon>
        <taxon>Danionella</taxon>
    </lineage>
</organism>
<protein>
    <submittedName>
        <fullName evidence="2">Uncharacterized protein</fullName>
    </submittedName>
</protein>
<comment type="caution">
    <text evidence="2">The sequence shown here is derived from an EMBL/GenBank/DDBJ whole genome shotgun (WGS) entry which is preliminary data.</text>
</comment>
<feature type="compositionally biased region" description="Basic and acidic residues" evidence="1">
    <location>
        <begin position="144"/>
        <end position="177"/>
    </location>
</feature>
<feature type="region of interest" description="Disordered" evidence="1">
    <location>
        <begin position="91"/>
        <end position="342"/>
    </location>
</feature>
<evidence type="ECO:0000313" key="2">
    <source>
        <dbReference type="EMBL" id="TRY69910.1"/>
    </source>
</evidence>
<feature type="compositionally biased region" description="Basic and acidic residues" evidence="1">
    <location>
        <begin position="186"/>
        <end position="208"/>
    </location>
</feature>
<feature type="compositionally biased region" description="Polar residues" evidence="1">
    <location>
        <begin position="98"/>
        <end position="111"/>
    </location>
</feature>
<dbReference type="AlphaFoldDB" id="A0A553NWV5"/>
<dbReference type="Proteomes" id="UP000316079">
    <property type="component" value="Unassembled WGS sequence"/>
</dbReference>